<dbReference type="GO" id="GO:0006012">
    <property type="term" value="P:galactose metabolic process"/>
    <property type="evidence" value="ECO:0007669"/>
    <property type="project" value="UniProtKB-KW"/>
</dbReference>
<comment type="similarity">
    <text evidence="10">In the C-terminal section; belongs to the aldose epimerase family.</text>
</comment>
<feature type="compositionally biased region" description="Low complexity" evidence="11">
    <location>
        <begin position="611"/>
        <end position="621"/>
    </location>
</feature>
<dbReference type="Proteomes" id="UP000683000">
    <property type="component" value="Unassembled WGS sequence"/>
</dbReference>
<dbReference type="Pfam" id="PF01370">
    <property type="entry name" value="Epimerase"/>
    <property type="match status" value="1"/>
</dbReference>
<comment type="similarity">
    <text evidence="9">In the N-terminal section; belongs to the NAD(P)-dependent epimerase/dehydratase family.</text>
</comment>
<keyword evidence="6" id="KW-0119">Carbohydrate metabolism</keyword>
<dbReference type="EMBL" id="JAGFBS010000002">
    <property type="protein sequence ID" value="KAG6380735.1"/>
    <property type="molecule type" value="Genomic_DNA"/>
</dbReference>
<evidence type="ECO:0000256" key="5">
    <source>
        <dbReference type="ARBA" id="ARBA00023027"/>
    </source>
</evidence>
<comment type="caution">
    <text evidence="13">The sequence shown here is derived from an EMBL/GenBank/DDBJ whole genome shotgun (WGS) entry which is preliminary data.</text>
</comment>
<comment type="pathway">
    <text evidence="3">Carbohydrate metabolism; galactose metabolism.</text>
</comment>
<evidence type="ECO:0000256" key="6">
    <source>
        <dbReference type="ARBA" id="ARBA00023144"/>
    </source>
</evidence>
<comment type="pathway">
    <text evidence="4">Carbohydrate metabolism; hexose metabolism.</text>
</comment>
<dbReference type="NCBIfam" id="TIGR01179">
    <property type="entry name" value="galE"/>
    <property type="match status" value="1"/>
</dbReference>
<organism evidence="13 14">
    <name type="scientific">Boletus reticuloceps</name>
    <dbReference type="NCBI Taxonomy" id="495285"/>
    <lineage>
        <taxon>Eukaryota</taxon>
        <taxon>Fungi</taxon>
        <taxon>Dikarya</taxon>
        <taxon>Basidiomycota</taxon>
        <taxon>Agaricomycotina</taxon>
        <taxon>Agaricomycetes</taxon>
        <taxon>Agaricomycetidae</taxon>
        <taxon>Boletales</taxon>
        <taxon>Boletineae</taxon>
        <taxon>Boletaceae</taxon>
        <taxon>Boletoideae</taxon>
        <taxon>Boletus</taxon>
    </lineage>
</organism>
<comment type="catalytic activity">
    <reaction evidence="1">
        <text>UDP-alpha-D-glucose = UDP-alpha-D-galactose</text>
        <dbReference type="Rhea" id="RHEA:22168"/>
        <dbReference type="ChEBI" id="CHEBI:58885"/>
        <dbReference type="ChEBI" id="CHEBI:66914"/>
        <dbReference type="EC" id="5.1.3.2"/>
    </reaction>
</comment>
<comment type="function">
    <text evidence="8">Mutarotase converts alpha-aldose to the beta-anomer. It is active on D-glucose, L-arabinose, D-xylose, D-galactose, maltose and lactose.</text>
</comment>
<comment type="cofactor">
    <cofactor evidence="2">
        <name>NAD(+)</name>
        <dbReference type="ChEBI" id="CHEBI:57540"/>
    </cofactor>
</comment>
<dbReference type="OrthoDB" id="9402762at2759"/>
<dbReference type="InterPro" id="IPR005886">
    <property type="entry name" value="UDP_G4E"/>
</dbReference>
<evidence type="ECO:0000256" key="1">
    <source>
        <dbReference type="ARBA" id="ARBA00000083"/>
    </source>
</evidence>
<dbReference type="GO" id="GO:0003746">
    <property type="term" value="F:translation elongation factor activity"/>
    <property type="evidence" value="ECO:0007669"/>
    <property type="project" value="UniProtKB-KW"/>
</dbReference>
<sequence length="1059" mass="117817">MTSQTECVQRLLASFPAHPFDQKILDDEVAQEVHKFQGASSQENVKSRWELVLRKEIFALAATEGNALKEARADYYDGLQDRLDLALTFTEQDACEPAFPFTVLQDLLETQTIESCSHIFSWIEMQASRLTQGMVPQKGKALILLRTLNDLLRRLSKTGSTTMFCGRILTFLSGVFPLGERSGVNLRGEYGPVWEGTVEVGRGDAEMKDESLKPSLSGDKMDVDEEQGTDETKKQPKLDKDDFYKTFWSLQLPFSRPPIFANPDTFENFRQAVEKVLPVIKEATTKERAMMGNRASTNQSGPLKRKRDEPGEETNTSDYFFAKFLTSPDLLNLEIADTHFRRQVIFQLVILLNHLLSFTKSAKATWATPRNRSLQMDFTLEPADVQWVQDTIVKATAELRSTAPNGPAFADTVNTILEREKNWVKWKNDLCAPFDREPWSAEVNGKRVGLEEATKELRAKRREEPEEWRWSLGSQPLTEIWEMGYRDLSDIQNPFQAGDVKDFVKKIKQEDARMEMRKKTLAKTAERIAQARAKAAAQATEGPTPSQEIATEPAKAEPILAAPPSVAGSPIHPSLPPKPGTSVPTRLPGTEAPSVAPAVAAPAPAPPPAPATTTSAQSSAPAPAPPNTDEQILKLEDNKQRWSWLALRTARDQHLQHFGKIGTGDVLLLAQEIDAEKEREREREREKEKAQKMDENGTNANAGSHVVFALQQTRRYKVISIDNHHNSHPAALTRVAQLARDALPENATDADKDSAEIDAVQCDLTSADQVRAVFEKYGKGGIWGVIHIAAYKAVGESVEIPLTYYANNVSATITLLQIMSEYDCTRIVYSSSATVYGTPPIIPIPETTRLKADSPYGKTKIMSETIIDDLCHAEPRLRAISLRYFNPAGAHPSGLIGEDPCGRPGNLLPLLAHIAVGRVDLSTFKVFGNDYPTPDGTCVRDYLHVFDLASGHLLAFDALAPNSTVFDNCPDEARYKAYNLGKGRGMSVLQIIDAMRKATGFDYKYEIIGRRRGDVPDLTADPTLAERELGFKAPQTLEVMCRDLWNWQTKNPEGYATQR</sequence>
<evidence type="ECO:0000256" key="8">
    <source>
        <dbReference type="ARBA" id="ARBA00037676"/>
    </source>
</evidence>
<keyword evidence="7" id="KW-0413">Isomerase</keyword>
<dbReference type="InterPro" id="IPR036291">
    <property type="entry name" value="NAD(P)-bd_dom_sf"/>
</dbReference>
<dbReference type="SUPFAM" id="SSF51735">
    <property type="entry name" value="NAD(P)-binding Rossmann-fold domains"/>
    <property type="match status" value="1"/>
</dbReference>
<feature type="compositionally biased region" description="Basic and acidic residues" evidence="11">
    <location>
        <begin position="676"/>
        <end position="695"/>
    </location>
</feature>
<dbReference type="AlphaFoldDB" id="A0A8I3AFQ8"/>
<dbReference type="PANTHER" id="PTHR43725:SF47">
    <property type="entry name" value="UDP-GLUCOSE 4-EPIMERASE"/>
    <property type="match status" value="1"/>
</dbReference>
<evidence type="ECO:0000313" key="14">
    <source>
        <dbReference type="Proteomes" id="UP000683000"/>
    </source>
</evidence>
<accession>A0A8I3AFQ8</accession>
<feature type="region of interest" description="Disordered" evidence="11">
    <location>
        <begin position="562"/>
        <end position="629"/>
    </location>
</feature>
<evidence type="ECO:0000256" key="4">
    <source>
        <dbReference type="ARBA" id="ARBA00005028"/>
    </source>
</evidence>
<feature type="region of interest" description="Disordered" evidence="11">
    <location>
        <begin position="287"/>
        <end position="314"/>
    </location>
</feature>
<evidence type="ECO:0000256" key="7">
    <source>
        <dbReference type="ARBA" id="ARBA00023235"/>
    </source>
</evidence>
<gene>
    <name evidence="13" type="ORF">JVT61DRAFT_5117</name>
</gene>
<dbReference type="Pfam" id="PF11957">
    <property type="entry name" value="efThoc1"/>
    <property type="match status" value="1"/>
</dbReference>
<dbReference type="PANTHER" id="PTHR43725">
    <property type="entry name" value="UDP-GLUCOSE 4-EPIMERASE"/>
    <property type="match status" value="1"/>
</dbReference>
<evidence type="ECO:0000256" key="3">
    <source>
        <dbReference type="ARBA" id="ARBA00004947"/>
    </source>
</evidence>
<keyword evidence="5" id="KW-0520">NAD</keyword>
<evidence type="ECO:0000256" key="2">
    <source>
        <dbReference type="ARBA" id="ARBA00001911"/>
    </source>
</evidence>
<dbReference type="CDD" id="cd05247">
    <property type="entry name" value="UDP_G4E_1_SDR_e"/>
    <property type="match status" value="1"/>
</dbReference>
<dbReference type="GO" id="GO:0005829">
    <property type="term" value="C:cytosol"/>
    <property type="evidence" value="ECO:0007669"/>
    <property type="project" value="TreeGrafter"/>
</dbReference>
<dbReference type="Gene3D" id="3.90.25.10">
    <property type="entry name" value="UDP-galactose 4-epimerase, domain 1"/>
    <property type="match status" value="1"/>
</dbReference>
<keyword evidence="14" id="KW-1185">Reference proteome</keyword>
<dbReference type="Gene3D" id="3.40.50.720">
    <property type="entry name" value="NAD(P)-binding Rossmann-like Domain"/>
    <property type="match status" value="1"/>
</dbReference>
<feature type="domain" description="NAD-dependent epimerase/dehydratase" evidence="12">
    <location>
        <begin position="702"/>
        <end position="958"/>
    </location>
</feature>
<feature type="region of interest" description="Disordered" evidence="11">
    <location>
        <begin position="676"/>
        <end position="700"/>
    </location>
</feature>
<evidence type="ECO:0000256" key="9">
    <source>
        <dbReference type="ARBA" id="ARBA00037955"/>
    </source>
</evidence>
<evidence type="ECO:0000259" key="12">
    <source>
        <dbReference type="Pfam" id="PF01370"/>
    </source>
</evidence>
<dbReference type="InterPro" id="IPR001509">
    <property type="entry name" value="Epimerase_deHydtase"/>
</dbReference>
<dbReference type="PRINTS" id="PR01713">
    <property type="entry name" value="NUCEPIMERASE"/>
</dbReference>
<evidence type="ECO:0000256" key="10">
    <source>
        <dbReference type="ARBA" id="ARBA00038238"/>
    </source>
</evidence>
<reference evidence="13" key="1">
    <citation type="submission" date="2021-03" db="EMBL/GenBank/DDBJ databases">
        <title>Evolutionary innovations through gain and loss of genes in the ectomycorrhizal Boletales.</title>
        <authorList>
            <person name="Wu G."/>
            <person name="Miyauchi S."/>
            <person name="Morin E."/>
            <person name="Yang Z.-L."/>
            <person name="Xu J."/>
            <person name="Martin F.M."/>
        </authorList>
    </citation>
    <scope>NUCLEOTIDE SEQUENCE</scope>
    <source>
        <strain evidence="13">BR01</strain>
    </source>
</reference>
<dbReference type="GO" id="GO:0003978">
    <property type="term" value="F:UDP-glucose 4-epimerase activity"/>
    <property type="evidence" value="ECO:0007669"/>
    <property type="project" value="UniProtKB-EC"/>
</dbReference>
<keyword evidence="13" id="KW-0648">Protein biosynthesis</keyword>
<keyword evidence="13" id="KW-0251">Elongation factor</keyword>
<evidence type="ECO:0000313" key="13">
    <source>
        <dbReference type="EMBL" id="KAG6380735.1"/>
    </source>
</evidence>
<keyword evidence="6" id="KW-0299">Galactose metabolism</keyword>
<feature type="compositionally biased region" description="Low complexity" evidence="11">
    <location>
        <begin position="592"/>
        <end position="602"/>
    </location>
</feature>
<evidence type="ECO:0000256" key="11">
    <source>
        <dbReference type="SAM" id="MobiDB-lite"/>
    </source>
</evidence>
<protein>
    <submittedName>
        <fullName evidence="13">THO complex subunit 1 transcription elongation factor-domain-containing protein</fullName>
    </submittedName>
</protein>
<feature type="compositionally biased region" description="Basic and acidic residues" evidence="11">
    <location>
        <begin position="201"/>
        <end position="212"/>
    </location>
</feature>
<feature type="region of interest" description="Disordered" evidence="11">
    <location>
        <begin position="201"/>
        <end position="236"/>
    </location>
</feature>
<proteinExistence type="inferred from homology"/>
<dbReference type="InterPro" id="IPR021861">
    <property type="entry name" value="THO_THOC1"/>
</dbReference>
<name>A0A8I3AFQ8_9AGAM</name>